<evidence type="ECO:0000313" key="4">
    <source>
        <dbReference type="EMBL" id="KAK6172153.1"/>
    </source>
</evidence>
<dbReference type="Gene3D" id="3.50.4.10">
    <property type="entry name" value="Hepatocyte Growth Factor"/>
    <property type="match status" value="1"/>
</dbReference>
<proteinExistence type="predicted"/>
<dbReference type="Gene3D" id="2.170.140.10">
    <property type="entry name" value="Chitin binding domain"/>
    <property type="match status" value="1"/>
</dbReference>
<organism evidence="4 5">
    <name type="scientific">Patella caerulea</name>
    <name type="common">Rayed Mediterranean limpet</name>
    <dbReference type="NCBI Taxonomy" id="87958"/>
    <lineage>
        <taxon>Eukaryota</taxon>
        <taxon>Metazoa</taxon>
        <taxon>Spiralia</taxon>
        <taxon>Lophotrochozoa</taxon>
        <taxon>Mollusca</taxon>
        <taxon>Gastropoda</taxon>
        <taxon>Patellogastropoda</taxon>
        <taxon>Patelloidea</taxon>
        <taxon>Patellidae</taxon>
        <taxon>Patella</taxon>
    </lineage>
</organism>
<feature type="compositionally biased region" description="Low complexity" evidence="1">
    <location>
        <begin position="163"/>
        <end position="225"/>
    </location>
</feature>
<feature type="domain" description="Apple" evidence="3">
    <location>
        <begin position="27"/>
        <end position="108"/>
    </location>
</feature>
<dbReference type="InterPro" id="IPR003609">
    <property type="entry name" value="Pan_app"/>
</dbReference>
<dbReference type="Proteomes" id="UP001347796">
    <property type="component" value="Unassembled WGS sequence"/>
</dbReference>
<evidence type="ECO:0000256" key="1">
    <source>
        <dbReference type="SAM" id="MobiDB-lite"/>
    </source>
</evidence>
<feature type="region of interest" description="Disordered" evidence="1">
    <location>
        <begin position="159"/>
        <end position="229"/>
    </location>
</feature>
<dbReference type="GO" id="GO:0008061">
    <property type="term" value="F:chitin binding"/>
    <property type="evidence" value="ECO:0007669"/>
    <property type="project" value="InterPro"/>
</dbReference>
<dbReference type="EMBL" id="JAZGQO010000011">
    <property type="protein sequence ID" value="KAK6172153.1"/>
    <property type="molecule type" value="Genomic_DNA"/>
</dbReference>
<protein>
    <recommendedName>
        <fullName evidence="6">Chitin-binding type-2 domain-containing protein</fullName>
    </recommendedName>
</protein>
<dbReference type="InterPro" id="IPR002557">
    <property type="entry name" value="Chitin-bd_dom"/>
</dbReference>
<evidence type="ECO:0008006" key="6">
    <source>
        <dbReference type="Google" id="ProtNLM"/>
    </source>
</evidence>
<dbReference type="GO" id="GO:0005576">
    <property type="term" value="C:extracellular region"/>
    <property type="evidence" value="ECO:0007669"/>
    <property type="project" value="InterPro"/>
</dbReference>
<reference evidence="4 5" key="1">
    <citation type="submission" date="2024-01" db="EMBL/GenBank/DDBJ databases">
        <title>The genome of the rayed Mediterranean limpet Patella caerulea (Linnaeus, 1758).</title>
        <authorList>
            <person name="Anh-Thu Weber A."/>
            <person name="Halstead-Nussloch G."/>
        </authorList>
    </citation>
    <scope>NUCLEOTIDE SEQUENCE [LARGE SCALE GENOMIC DNA]</scope>
    <source>
        <strain evidence="4">AATW-2023a</strain>
        <tissue evidence="4">Whole specimen</tissue>
    </source>
</reference>
<dbReference type="Pfam" id="PF00024">
    <property type="entry name" value="PAN_1"/>
    <property type="match status" value="1"/>
</dbReference>
<dbReference type="SUPFAM" id="SSF57625">
    <property type="entry name" value="Invertebrate chitin-binding proteins"/>
    <property type="match status" value="1"/>
</dbReference>
<dbReference type="PROSITE" id="PS50948">
    <property type="entry name" value="PAN"/>
    <property type="match status" value="1"/>
</dbReference>
<gene>
    <name evidence="4" type="ORF">SNE40_015879</name>
</gene>
<dbReference type="AlphaFoldDB" id="A0AAN8PBT6"/>
<evidence type="ECO:0000259" key="3">
    <source>
        <dbReference type="PROSITE" id="PS50948"/>
    </source>
</evidence>
<accession>A0AAN8PBT6</accession>
<evidence type="ECO:0000313" key="5">
    <source>
        <dbReference type="Proteomes" id="UP001347796"/>
    </source>
</evidence>
<evidence type="ECO:0000259" key="2">
    <source>
        <dbReference type="PROSITE" id="PS50940"/>
    </source>
</evidence>
<dbReference type="PROSITE" id="PS50940">
    <property type="entry name" value="CHIT_BIND_II"/>
    <property type="match status" value="1"/>
</dbReference>
<dbReference type="Pfam" id="PF01607">
    <property type="entry name" value="CBM_14"/>
    <property type="match status" value="1"/>
</dbReference>
<keyword evidence="5" id="KW-1185">Reference proteome</keyword>
<dbReference type="SUPFAM" id="SSF57414">
    <property type="entry name" value="Hairpin loop containing domain-like"/>
    <property type="match status" value="1"/>
</dbReference>
<sequence length="329" mass="35745">MYSEAIILGLLFHMLQWDNVELLTNTCSKMKTYPQINENQKLNSESFLVISPLQVLQCARECQLRSVCSSFNYDTQTHECFLNTESSGDQSQTQGFGGEARSGLEAKTGFLHSDIQSWPKNLAEGCMNHECPVNTFCESDLNIGVTCVEESWTMVTVKEDGATTSQADTTTSQADTLTEQADTTSQADTTTSQADTLTDQADTTTSQADTTMGQADTTTSQADTTMGQADTTTEGKFRLETIVVNGVTVTKLELTSTLTSAEVEKLIITHSACLQSCTDVPGGDYQYCGKCTTYITCSNGALYERPCAGGLQWDQTARNCVFSSSTCSY</sequence>
<feature type="domain" description="Chitin-binding type-2" evidence="2">
    <location>
        <begin position="274"/>
        <end position="329"/>
    </location>
</feature>
<dbReference type="InterPro" id="IPR036508">
    <property type="entry name" value="Chitin-bd_dom_sf"/>
</dbReference>
<dbReference type="SMART" id="SM00494">
    <property type="entry name" value="ChtBD2"/>
    <property type="match status" value="1"/>
</dbReference>
<name>A0AAN8PBT6_PATCE</name>
<comment type="caution">
    <text evidence="4">The sequence shown here is derived from an EMBL/GenBank/DDBJ whole genome shotgun (WGS) entry which is preliminary data.</text>
</comment>